<accession>A0A1J5R4E3</accession>
<reference evidence="2" key="1">
    <citation type="submission" date="2016-10" db="EMBL/GenBank/DDBJ databases">
        <title>Sequence of Gallionella enrichment culture.</title>
        <authorList>
            <person name="Poehlein A."/>
            <person name="Muehling M."/>
            <person name="Daniel R."/>
        </authorList>
    </citation>
    <scope>NUCLEOTIDE SEQUENCE</scope>
</reference>
<evidence type="ECO:0000313" key="2">
    <source>
        <dbReference type="EMBL" id="OIQ90322.1"/>
    </source>
</evidence>
<dbReference type="Pfam" id="PF04964">
    <property type="entry name" value="Flp_Fap"/>
    <property type="match status" value="1"/>
</dbReference>
<keyword evidence="1" id="KW-0472">Membrane</keyword>
<gene>
    <name evidence="2" type="ORF">GALL_277720</name>
</gene>
<evidence type="ECO:0000256" key="1">
    <source>
        <dbReference type="SAM" id="Phobius"/>
    </source>
</evidence>
<feature type="transmembrane region" description="Helical" evidence="1">
    <location>
        <begin position="20"/>
        <end position="42"/>
    </location>
</feature>
<name>A0A1J5R4E3_9ZZZZ</name>
<keyword evidence="1" id="KW-1133">Transmembrane helix</keyword>
<protein>
    <submittedName>
        <fullName evidence="2">Flp/Fap pilin component</fullName>
    </submittedName>
</protein>
<organism evidence="2">
    <name type="scientific">mine drainage metagenome</name>
    <dbReference type="NCBI Taxonomy" id="410659"/>
    <lineage>
        <taxon>unclassified sequences</taxon>
        <taxon>metagenomes</taxon>
        <taxon>ecological metagenomes</taxon>
    </lineage>
</organism>
<dbReference type="InterPro" id="IPR007047">
    <property type="entry name" value="Flp_Fap"/>
</dbReference>
<dbReference type="EMBL" id="MLJW01000296">
    <property type="protein sequence ID" value="OIQ90322.1"/>
    <property type="molecule type" value="Genomic_DNA"/>
</dbReference>
<sequence>MTYVLSFLRDKRGISAMEYAVLAGLVITALVTVIGTTSSGFLSNVQTLFTDVGSALTTAGGTIKG</sequence>
<dbReference type="AlphaFoldDB" id="A0A1J5R4E3"/>
<proteinExistence type="predicted"/>
<keyword evidence="1" id="KW-0812">Transmembrane</keyword>
<comment type="caution">
    <text evidence="2">The sequence shown here is derived from an EMBL/GenBank/DDBJ whole genome shotgun (WGS) entry which is preliminary data.</text>
</comment>